<comment type="cofactor">
    <cofactor evidence="1 6">
        <name>pyridoxal 5'-phosphate</name>
        <dbReference type="ChEBI" id="CHEBI:597326"/>
    </cofactor>
</comment>
<dbReference type="EMBL" id="MLKD01000026">
    <property type="protein sequence ID" value="OQE15895.1"/>
    <property type="molecule type" value="Genomic_DNA"/>
</dbReference>
<evidence type="ECO:0000256" key="6">
    <source>
        <dbReference type="PIRSR" id="PIRSR600183-50"/>
    </source>
</evidence>
<dbReference type="CDD" id="cd00622">
    <property type="entry name" value="PLPDE_III_ODC"/>
    <property type="match status" value="1"/>
</dbReference>
<dbReference type="OrthoDB" id="5034579at2759"/>
<evidence type="ECO:0008006" key="12">
    <source>
        <dbReference type="Google" id="ProtNLM"/>
    </source>
</evidence>
<evidence type="ECO:0000256" key="2">
    <source>
        <dbReference type="ARBA" id="ARBA00008872"/>
    </source>
</evidence>
<keyword evidence="5" id="KW-0456">Lyase</keyword>
<evidence type="ECO:0000313" key="10">
    <source>
        <dbReference type="EMBL" id="OQE15895.1"/>
    </source>
</evidence>
<dbReference type="Proteomes" id="UP000191285">
    <property type="component" value="Unassembled WGS sequence"/>
</dbReference>
<evidence type="ECO:0000256" key="5">
    <source>
        <dbReference type="ARBA" id="ARBA00023239"/>
    </source>
</evidence>
<evidence type="ECO:0000259" key="9">
    <source>
        <dbReference type="Pfam" id="PF02784"/>
    </source>
</evidence>
<dbReference type="FunFam" id="3.20.20.10:FF:000005">
    <property type="entry name" value="Ornithine decarboxylase"/>
    <property type="match status" value="1"/>
</dbReference>
<feature type="modified residue" description="N6-(pyridoxal phosphate)lysine" evidence="6">
    <location>
        <position position="117"/>
    </location>
</feature>
<accession>A0A1V6SPA7</accession>
<evidence type="ECO:0000256" key="3">
    <source>
        <dbReference type="ARBA" id="ARBA00022793"/>
    </source>
</evidence>
<dbReference type="AlphaFoldDB" id="A0A1V6SPA7"/>
<dbReference type="InterPro" id="IPR009006">
    <property type="entry name" value="Ala_racemase/Decarboxylase_C"/>
</dbReference>
<dbReference type="GO" id="GO:0004586">
    <property type="term" value="F:ornithine decarboxylase activity"/>
    <property type="evidence" value="ECO:0007669"/>
    <property type="project" value="UniProtKB-ARBA"/>
</dbReference>
<feature type="domain" description="Orn/DAP/Arg decarboxylase 2 N-terminal" evidence="9">
    <location>
        <begin position="94"/>
        <end position="321"/>
    </location>
</feature>
<dbReference type="GO" id="GO:0033387">
    <property type="term" value="P:putrescine biosynthetic process from arginine, via ornithine"/>
    <property type="evidence" value="ECO:0007669"/>
    <property type="project" value="TreeGrafter"/>
</dbReference>
<dbReference type="SUPFAM" id="SSF50621">
    <property type="entry name" value="Alanine racemase C-terminal domain-like"/>
    <property type="match status" value="1"/>
</dbReference>
<evidence type="ECO:0000259" key="8">
    <source>
        <dbReference type="Pfam" id="PF00278"/>
    </source>
</evidence>
<keyword evidence="4 6" id="KW-0663">Pyridoxal phosphate</keyword>
<reference evidence="11" key="1">
    <citation type="journal article" date="2017" name="Nat. Microbiol.">
        <title>Global analysis of biosynthetic gene clusters reveals vast potential of secondary metabolite production in Penicillium species.</title>
        <authorList>
            <person name="Nielsen J.C."/>
            <person name="Grijseels S."/>
            <person name="Prigent S."/>
            <person name="Ji B."/>
            <person name="Dainat J."/>
            <person name="Nielsen K.F."/>
            <person name="Frisvad J.C."/>
            <person name="Workman M."/>
            <person name="Nielsen J."/>
        </authorList>
    </citation>
    <scope>NUCLEOTIDE SEQUENCE [LARGE SCALE GENOMIC DNA]</scope>
    <source>
        <strain evidence="11">IBT 24891</strain>
    </source>
</reference>
<dbReference type="PANTHER" id="PTHR11482">
    <property type="entry name" value="ARGININE/DIAMINOPIMELATE/ORNITHINE DECARBOXYLASE"/>
    <property type="match status" value="1"/>
</dbReference>
<dbReference type="InterPro" id="IPR022644">
    <property type="entry name" value="De-COase2_N"/>
</dbReference>
<dbReference type="InterPro" id="IPR022643">
    <property type="entry name" value="De-COase2_C"/>
</dbReference>
<dbReference type="Gene3D" id="2.40.37.10">
    <property type="entry name" value="Lyase, Ornithine Decarboxylase, Chain A, domain 1"/>
    <property type="match status" value="1"/>
</dbReference>
<dbReference type="GO" id="GO:0005737">
    <property type="term" value="C:cytoplasm"/>
    <property type="evidence" value="ECO:0007669"/>
    <property type="project" value="TreeGrafter"/>
</dbReference>
<dbReference type="Gene3D" id="3.20.20.10">
    <property type="entry name" value="Alanine racemase"/>
    <property type="match status" value="1"/>
</dbReference>
<dbReference type="Pfam" id="PF02784">
    <property type="entry name" value="Orn_Arg_deC_N"/>
    <property type="match status" value="1"/>
</dbReference>
<dbReference type="PANTHER" id="PTHR11482:SF6">
    <property type="entry name" value="ORNITHINE DECARBOXYLASE 1-RELATED"/>
    <property type="match status" value="1"/>
</dbReference>
<dbReference type="InterPro" id="IPR029066">
    <property type="entry name" value="PLP-binding_barrel"/>
</dbReference>
<gene>
    <name evidence="10" type="ORF">PENSTE_c026G08381</name>
</gene>
<name>A0A1V6SPA7_9EURO</name>
<keyword evidence="11" id="KW-1185">Reference proteome</keyword>
<dbReference type="Pfam" id="PF00278">
    <property type="entry name" value="Orn_DAP_Arg_deC"/>
    <property type="match status" value="1"/>
</dbReference>
<feature type="active site" description="Proton donor" evidence="6">
    <location>
        <position position="398"/>
    </location>
</feature>
<dbReference type="STRING" id="303698.A0A1V6SPA7"/>
<evidence type="ECO:0000256" key="7">
    <source>
        <dbReference type="RuleBase" id="RU003737"/>
    </source>
</evidence>
<feature type="domain" description="Orn/DAP/Arg decarboxylase 2 C-terminal" evidence="8">
    <location>
        <begin position="323"/>
        <end position="426"/>
    </location>
</feature>
<dbReference type="PRINTS" id="PR01182">
    <property type="entry name" value="ORNDCRBXLASE"/>
</dbReference>
<comment type="similarity">
    <text evidence="2 7">Belongs to the Orn/Lys/Arg decarboxylase class-II family.</text>
</comment>
<dbReference type="InterPro" id="IPR000183">
    <property type="entry name" value="Orn/DAP/Arg_de-COase"/>
</dbReference>
<proteinExistence type="inferred from homology"/>
<evidence type="ECO:0000313" key="11">
    <source>
        <dbReference type="Proteomes" id="UP000191285"/>
    </source>
</evidence>
<protein>
    <recommendedName>
        <fullName evidence="12">Ornithine decarboxylase</fullName>
    </recommendedName>
</protein>
<dbReference type="PRINTS" id="PR01179">
    <property type="entry name" value="ODADCRBXLASE"/>
</dbReference>
<sequence length="470" mass="53394">MMAKKERKNTTSHMRIYIRLHVQNGQGRFQIYVKNRLSSRRDTKELHIEIGMGSYGPSIEENLIEDAIHSRLEILRNIPYGHKHDAPFFVANMNQIVEQHQRWRNALPNIHPFYAVKCNPDPKLLRLLADMDVNFDCASLAEIEQVLKMGIDPSRVIFANPCKAPSALDMATRRGIRLTTFDNSDELVKIQKISPNLELLLRIYAQDNTATIDLGEKFGAHIEVAPKLLHTARQLGLKVVGVSFHIGSGATDPNAFVTAVQHAKRVFDYGELLGFNMQILDVGGGFEDNHFEKMAYPLREAISREFSKPITLIAEPGRFYASGFYTMVCQVIARRTQGSTENNLPDMLYLNDGVYGCFSARWAEDRVFVPTLIKPRDITMAVPREGMPSRYSIWGPTCDSLDFISKDVVMDQEIMVGDWLRFRDMGAYTTCVASRFNGFSNRYVVIYLGQKSEHAITRKRTSCREAGKQC</sequence>
<organism evidence="10 11">
    <name type="scientific">Penicillium steckii</name>
    <dbReference type="NCBI Taxonomy" id="303698"/>
    <lineage>
        <taxon>Eukaryota</taxon>
        <taxon>Fungi</taxon>
        <taxon>Dikarya</taxon>
        <taxon>Ascomycota</taxon>
        <taxon>Pezizomycotina</taxon>
        <taxon>Eurotiomycetes</taxon>
        <taxon>Eurotiomycetidae</taxon>
        <taxon>Eurotiales</taxon>
        <taxon>Aspergillaceae</taxon>
        <taxon>Penicillium</taxon>
    </lineage>
</organism>
<keyword evidence="3" id="KW-0210">Decarboxylase</keyword>
<evidence type="ECO:0000256" key="1">
    <source>
        <dbReference type="ARBA" id="ARBA00001933"/>
    </source>
</evidence>
<dbReference type="SUPFAM" id="SSF51419">
    <property type="entry name" value="PLP-binding barrel"/>
    <property type="match status" value="1"/>
</dbReference>
<comment type="caution">
    <text evidence="10">The sequence shown here is derived from an EMBL/GenBank/DDBJ whole genome shotgun (WGS) entry which is preliminary data.</text>
</comment>
<evidence type="ECO:0000256" key="4">
    <source>
        <dbReference type="ARBA" id="ARBA00022898"/>
    </source>
</evidence>
<dbReference type="InterPro" id="IPR002433">
    <property type="entry name" value="Orn_de-COase"/>
</dbReference>